<proteinExistence type="predicted"/>
<dbReference type="SUPFAM" id="SSF90123">
    <property type="entry name" value="ABC transporter transmembrane region"/>
    <property type="match status" value="2"/>
</dbReference>
<feature type="domain" description="ABC transmembrane type-1" evidence="10">
    <location>
        <begin position="1"/>
        <end position="112"/>
    </location>
</feature>
<feature type="transmembrane region" description="Helical" evidence="8">
    <location>
        <begin position="433"/>
        <end position="453"/>
    </location>
</feature>
<name>E4Z1S3_OIKDI</name>
<comment type="subcellular location">
    <subcellularLocation>
        <location evidence="1">Membrane</location>
    </subcellularLocation>
</comment>
<evidence type="ECO:0000313" key="11">
    <source>
        <dbReference type="EMBL" id="CBY41651.1"/>
    </source>
</evidence>
<dbReference type="Pfam" id="PF00664">
    <property type="entry name" value="ABC_membrane"/>
    <property type="match status" value="1"/>
</dbReference>
<feature type="domain" description="ABC transmembrane type-1" evidence="10">
    <location>
        <begin position="400"/>
        <end position="559"/>
    </location>
</feature>
<reference evidence="11" key="1">
    <citation type="journal article" date="2010" name="Science">
        <title>Plasticity of animal genome architecture unmasked by rapid evolution of a pelagic tunicate.</title>
        <authorList>
            <person name="Denoeud F."/>
            <person name="Henriet S."/>
            <person name="Mungpakdee S."/>
            <person name="Aury J.M."/>
            <person name="Da Silva C."/>
            <person name="Brinkmann H."/>
            <person name="Mikhaleva J."/>
            <person name="Olsen L.C."/>
            <person name="Jubin C."/>
            <person name="Canestro C."/>
            <person name="Bouquet J.M."/>
            <person name="Danks G."/>
            <person name="Poulain J."/>
            <person name="Campsteijn C."/>
            <person name="Adamski M."/>
            <person name="Cross I."/>
            <person name="Yadetie F."/>
            <person name="Muffato M."/>
            <person name="Louis A."/>
            <person name="Butcher S."/>
            <person name="Tsagkogeorga G."/>
            <person name="Konrad A."/>
            <person name="Singh S."/>
            <person name="Jensen M.F."/>
            <person name="Cong E.H."/>
            <person name="Eikeseth-Otteraa H."/>
            <person name="Noel B."/>
            <person name="Anthouard V."/>
            <person name="Porcel B.M."/>
            <person name="Kachouri-Lafond R."/>
            <person name="Nishino A."/>
            <person name="Ugolini M."/>
            <person name="Chourrout P."/>
            <person name="Nishida H."/>
            <person name="Aasland R."/>
            <person name="Huzurbazar S."/>
            <person name="Westhof E."/>
            <person name="Delsuc F."/>
            <person name="Lehrach H."/>
            <person name="Reinhardt R."/>
            <person name="Weissenbach J."/>
            <person name="Roy S.W."/>
            <person name="Artiguenave F."/>
            <person name="Postlethwait J.H."/>
            <person name="Manak J.R."/>
            <person name="Thompson E.M."/>
            <person name="Jaillon O."/>
            <person name="Du Pasquier L."/>
            <person name="Boudinot P."/>
            <person name="Liberles D.A."/>
            <person name="Volff J.N."/>
            <person name="Philippe H."/>
            <person name="Lenhard B."/>
            <person name="Roest Crollius H."/>
            <person name="Wincker P."/>
            <person name="Chourrout D."/>
        </authorList>
    </citation>
    <scope>NUCLEOTIDE SEQUENCE [LARGE SCALE GENOMIC DNA]</scope>
</reference>
<accession>E4Z1S3</accession>
<dbReference type="InterPro" id="IPR003593">
    <property type="entry name" value="AAA+_ATPase"/>
</dbReference>
<dbReference type="Proteomes" id="UP000011014">
    <property type="component" value="Unassembled WGS sequence"/>
</dbReference>
<dbReference type="GO" id="GO:0005524">
    <property type="term" value="F:ATP binding"/>
    <property type="evidence" value="ECO:0007669"/>
    <property type="project" value="UniProtKB-KW"/>
</dbReference>
<keyword evidence="2" id="KW-0813">Transport</keyword>
<dbReference type="InterPro" id="IPR050173">
    <property type="entry name" value="ABC_transporter_C-like"/>
</dbReference>
<evidence type="ECO:0000256" key="2">
    <source>
        <dbReference type="ARBA" id="ARBA00022448"/>
    </source>
</evidence>
<dbReference type="CDD" id="cd03250">
    <property type="entry name" value="ABCC_MRP_domain1"/>
    <property type="match status" value="1"/>
</dbReference>
<feature type="domain" description="ABC transporter" evidence="9">
    <location>
        <begin position="129"/>
        <end position="362"/>
    </location>
</feature>
<evidence type="ECO:0000259" key="9">
    <source>
        <dbReference type="PROSITE" id="PS50893"/>
    </source>
</evidence>
<feature type="transmembrane region" description="Helical" evidence="8">
    <location>
        <begin position="395"/>
        <end position="413"/>
    </location>
</feature>
<keyword evidence="3 8" id="KW-0812">Transmembrane</keyword>
<organism evidence="11">
    <name type="scientific">Oikopleura dioica</name>
    <name type="common">Tunicate</name>
    <dbReference type="NCBI Taxonomy" id="34765"/>
    <lineage>
        <taxon>Eukaryota</taxon>
        <taxon>Metazoa</taxon>
        <taxon>Chordata</taxon>
        <taxon>Tunicata</taxon>
        <taxon>Appendicularia</taxon>
        <taxon>Copelata</taxon>
        <taxon>Oikopleuridae</taxon>
        <taxon>Oikopleura</taxon>
    </lineage>
</organism>
<evidence type="ECO:0000256" key="8">
    <source>
        <dbReference type="SAM" id="Phobius"/>
    </source>
</evidence>
<evidence type="ECO:0000256" key="7">
    <source>
        <dbReference type="ARBA" id="ARBA00023136"/>
    </source>
</evidence>
<keyword evidence="7 8" id="KW-0472">Membrane</keyword>
<sequence length="559" mass="62908">MKAKDARIRLLSDIVYSISYIKMSAMEKIFKKKVEKLRDEEVTHLGKVKYLDAACVYFWAATPVILSIILFTIFSYFGEALTAAKVFTSLSLINMLIFPLNAYPWVINGTMEGYVSLKRLQKMLDLTVIDYQQVYEPTSTDDDCALLDTPSMYVKNINFKVAKGDLVGIAGQVGSGKSSLVQAIAGEIDRTSGSLLMNDNHDGLGLVTQEPWIFNGTVRENIIFGSAYNPELYRKIIEATALVDDIESWPAGDLTWLGERGTTISGGQKARIHLARQVYQEKEIYLLDDIFASLDRRVASHIYENVVMGLLRDTTRVVVSHQIEFLRDARIVYKIENGEFIESGTPNEILGVSKFASVVPEEEFHATEGKKKEEEAEDKADGAVNARVYHAYIKATGYPLFIAIVFFVVLMQLSKNLSDLMIPMPQKLSFIQVFILIGVVNSVITLVRAFSFAKGGLVASKRLHEKLLDSVLSTFPSWFHKTPPGRLINRFSSDINEADDGLPFILNIFMNDCVQLMGTVIIISYALPWFIVIVIPLMPFYSSLQFYYRHTARDLKRLA</sequence>
<dbReference type="PANTHER" id="PTHR24223:SF330">
    <property type="entry name" value="ATP-BINDING CASSETTE SUB-FAMILY C MEMBER 10"/>
    <property type="match status" value="1"/>
</dbReference>
<evidence type="ECO:0008006" key="12">
    <source>
        <dbReference type="Google" id="ProtNLM"/>
    </source>
</evidence>
<dbReference type="AlphaFoldDB" id="E4Z1S3"/>
<evidence type="ECO:0000256" key="4">
    <source>
        <dbReference type="ARBA" id="ARBA00022741"/>
    </source>
</evidence>
<dbReference type="Pfam" id="PF00005">
    <property type="entry name" value="ABC_tran"/>
    <property type="match status" value="1"/>
</dbReference>
<dbReference type="InterPro" id="IPR036640">
    <property type="entry name" value="ABC1_TM_sf"/>
</dbReference>
<dbReference type="GO" id="GO:0140359">
    <property type="term" value="F:ABC-type transporter activity"/>
    <property type="evidence" value="ECO:0007669"/>
    <property type="project" value="InterPro"/>
</dbReference>
<feature type="transmembrane region" description="Helical" evidence="8">
    <location>
        <begin position="83"/>
        <end position="103"/>
    </location>
</feature>
<feature type="non-terminal residue" evidence="11">
    <location>
        <position position="559"/>
    </location>
</feature>
<dbReference type="GO" id="GO:0016020">
    <property type="term" value="C:membrane"/>
    <property type="evidence" value="ECO:0007669"/>
    <property type="project" value="UniProtKB-SubCell"/>
</dbReference>
<dbReference type="InterPro" id="IPR027417">
    <property type="entry name" value="P-loop_NTPase"/>
</dbReference>
<feature type="transmembrane region" description="Helical" evidence="8">
    <location>
        <begin position="516"/>
        <end position="538"/>
    </location>
</feature>
<evidence type="ECO:0000256" key="3">
    <source>
        <dbReference type="ARBA" id="ARBA00022692"/>
    </source>
</evidence>
<keyword evidence="6 8" id="KW-1133">Transmembrane helix</keyword>
<dbReference type="GO" id="GO:0016887">
    <property type="term" value="F:ATP hydrolysis activity"/>
    <property type="evidence" value="ECO:0007669"/>
    <property type="project" value="InterPro"/>
</dbReference>
<dbReference type="Gene3D" id="3.40.50.300">
    <property type="entry name" value="P-loop containing nucleotide triphosphate hydrolases"/>
    <property type="match status" value="1"/>
</dbReference>
<feature type="transmembrane region" description="Helical" evidence="8">
    <location>
        <begin position="56"/>
        <end position="77"/>
    </location>
</feature>
<dbReference type="PROSITE" id="PS50893">
    <property type="entry name" value="ABC_TRANSPORTER_2"/>
    <property type="match status" value="1"/>
</dbReference>
<dbReference type="InterPro" id="IPR003439">
    <property type="entry name" value="ABC_transporter-like_ATP-bd"/>
</dbReference>
<evidence type="ECO:0000259" key="10">
    <source>
        <dbReference type="PROSITE" id="PS50929"/>
    </source>
</evidence>
<dbReference type="EMBL" id="FN656555">
    <property type="protein sequence ID" value="CBY41651.1"/>
    <property type="molecule type" value="Genomic_DNA"/>
</dbReference>
<keyword evidence="4" id="KW-0547">Nucleotide-binding</keyword>
<dbReference type="PANTHER" id="PTHR24223">
    <property type="entry name" value="ATP-BINDING CASSETTE SUB-FAMILY C"/>
    <property type="match status" value="1"/>
</dbReference>
<dbReference type="PROSITE" id="PS50929">
    <property type="entry name" value="ABC_TM1F"/>
    <property type="match status" value="2"/>
</dbReference>
<evidence type="ECO:0000256" key="1">
    <source>
        <dbReference type="ARBA" id="ARBA00004370"/>
    </source>
</evidence>
<keyword evidence="5" id="KW-0067">ATP-binding</keyword>
<dbReference type="InterPro" id="IPR011527">
    <property type="entry name" value="ABC1_TM_dom"/>
</dbReference>
<dbReference type="SMART" id="SM00382">
    <property type="entry name" value="AAA"/>
    <property type="match status" value="1"/>
</dbReference>
<gene>
    <name evidence="11" type="ORF">GSOID_T00023735001</name>
</gene>
<dbReference type="SUPFAM" id="SSF52540">
    <property type="entry name" value="P-loop containing nucleoside triphosphate hydrolases"/>
    <property type="match status" value="1"/>
</dbReference>
<dbReference type="Gene3D" id="1.20.1560.10">
    <property type="entry name" value="ABC transporter type 1, transmembrane domain"/>
    <property type="match status" value="2"/>
</dbReference>
<evidence type="ECO:0000256" key="6">
    <source>
        <dbReference type="ARBA" id="ARBA00022989"/>
    </source>
</evidence>
<protein>
    <recommendedName>
        <fullName evidence="12">ABC transmembrane type-1 domain-containing protein</fullName>
    </recommendedName>
</protein>
<evidence type="ECO:0000256" key="5">
    <source>
        <dbReference type="ARBA" id="ARBA00022840"/>
    </source>
</evidence>